<evidence type="ECO:0000256" key="2">
    <source>
        <dbReference type="ARBA" id="ARBA00023180"/>
    </source>
</evidence>
<dbReference type="GO" id="GO:0005615">
    <property type="term" value="C:extracellular space"/>
    <property type="evidence" value="ECO:0007669"/>
    <property type="project" value="TreeGrafter"/>
</dbReference>
<dbReference type="PANTHER" id="PTHR10340">
    <property type="entry name" value="SPHINGOMYELIN PHOSPHODIESTERASE"/>
    <property type="match status" value="1"/>
</dbReference>
<dbReference type="OrthoDB" id="348678at2759"/>
<protein>
    <submittedName>
        <fullName evidence="5">Endopolyphosphatase</fullName>
        <ecNumber evidence="5">3.6.1.10</ecNumber>
    </submittedName>
</protein>
<evidence type="ECO:0000256" key="4">
    <source>
        <dbReference type="SAM" id="Phobius"/>
    </source>
</evidence>
<accession>A0A9W8B8R9</accession>
<dbReference type="GO" id="GO:0008081">
    <property type="term" value="F:phosphoric diester hydrolase activity"/>
    <property type="evidence" value="ECO:0007669"/>
    <property type="project" value="TreeGrafter"/>
</dbReference>
<keyword evidence="4" id="KW-1133">Transmembrane helix</keyword>
<dbReference type="AlphaFoldDB" id="A0A9W8B8R9"/>
<name>A0A9W8B8R9_9FUNG</name>
<proteinExistence type="predicted"/>
<dbReference type="GO" id="GO:0000298">
    <property type="term" value="F:endopolyphosphatase activity"/>
    <property type="evidence" value="ECO:0007669"/>
    <property type="project" value="UniProtKB-EC"/>
</dbReference>
<dbReference type="EC" id="3.6.1.10" evidence="5"/>
<dbReference type="Proteomes" id="UP001150907">
    <property type="component" value="Unassembled WGS sequence"/>
</dbReference>
<gene>
    <name evidence="5" type="primary">PPN1_2</name>
    <name evidence="5" type="ORF">H4R26_005713</name>
</gene>
<dbReference type="GO" id="GO:0006798">
    <property type="term" value="P:polyphosphate catabolic process"/>
    <property type="evidence" value="ECO:0007669"/>
    <property type="project" value="TreeGrafter"/>
</dbReference>
<comment type="caution">
    <text evidence="5">The sequence shown here is derived from an EMBL/GenBank/DDBJ whole genome shotgun (WGS) entry which is preliminary data.</text>
</comment>
<evidence type="ECO:0000256" key="1">
    <source>
        <dbReference type="ARBA" id="ARBA00022801"/>
    </source>
</evidence>
<feature type="region of interest" description="Disordered" evidence="3">
    <location>
        <begin position="18"/>
        <end position="38"/>
    </location>
</feature>
<keyword evidence="4" id="KW-0812">Transmembrane</keyword>
<keyword evidence="6" id="KW-1185">Reference proteome</keyword>
<organism evidence="5 6">
    <name type="scientific">Coemansia thaxteri</name>
    <dbReference type="NCBI Taxonomy" id="2663907"/>
    <lineage>
        <taxon>Eukaryota</taxon>
        <taxon>Fungi</taxon>
        <taxon>Fungi incertae sedis</taxon>
        <taxon>Zoopagomycota</taxon>
        <taxon>Kickxellomycotina</taxon>
        <taxon>Kickxellomycetes</taxon>
        <taxon>Kickxellales</taxon>
        <taxon>Kickxellaceae</taxon>
        <taxon>Coemansia</taxon>
    </lineage>
</organism>
<evidence type="ECO:0000313" key="6">
    <source>
        <dbReference type="Proteomes" id="UP001150907"/>
    </source>
</evidence>
<dbReference type="Gene3D" id="6.10.140.1350">
    <property type="match status" value="1"/>
</dbReference>
<feature type="non-terminal residue" evidence="5">
    <location>
        <position position="374"/>
    </location>
</feature>
<dbReference type="PANTHER" id="PTHR10340:SF55">
    <property type="entry name" value="ENDOPOLYPHOSPHATASE"/>
    <property type="match status" value="1"/>
</dbReference>
<evidence type="ECO:0000256" key="3">
    <source>
        <dbReference type="SAM" id="MobiDB-lite"/>
    </source>
</evidence>
<keyword evidence="1 5" id="KW-0378">Hydrolase</keyword>
<keyword evidence="4" id="KW-0472">Membrane</keyword>
<dbReference type="GO" id="GO:0000324">
    <property type="term" value="C:fungal-type vacuole"/>
    <property type="evidence" value="ECO:0007669"/>
    <property type="project" value="TreeGrafter"/>
</dbReference>
<feature type="non-terminal residue" evidence="5">
    <location>
        <position position="1"/>
    </location>
</feature>
<dbReference type="EMBL" id="JANBQF010001211">
    <property type="protein sequence ID" value="KAJ1997761.1"/>
    <property type="molecule type" value="Genomic_DNA"/>
</dbReference>
<dbReference type="SUPFAM" id="SSF56300">
    <property type="entry name" value="Metallo-dependent phosphatases"/>
    <property type="match status" value="1"/>
</dbReference>
<keyword evidence="2" id="KW-0325">Glycoprotein</keyword>
<sequence>GLTPLQVAARQKALQALQHHHSSGQISSDQITPPAADSSAVDPFEAVRRIQFASMHVDVASDYYWTWLTRAEAAAHVLAERFDQLERFVAQQPSSSSGRPEPRAVADVMQCQNDSFLAIAGRVAALDDDVRRLQKKLSAKSQNNRNWWAIALVGSLAAIAVVGMACILLLVGIDSTHTIPKRERHDLEHPSVGRFVHITDLHVDPLYVSGATAYSQCHRQQKGTDELTGTFGRAQAKCDSPVALINATSEYLRRRWRDNVDFVIWTGDSGRHDNDAEEPRTFREIAAQNAIAAQSLRHAFPSTPLVPNVGNNDVSPHNELPGPGHKRARRTFAALAEAWSELVPEDQQATFRHGGYFARDVTSRLTALSLNTMY</sequence>
<dbReference type="InterPro" id="IPR029052">
    <property type="entry name" value="Metallo-depent_PP-like"/>
</dbReference>
<evidence type="ECO:0000313" key="5">
    <source>
        <dbReference type="EMBL" id="KAJ1997761.1"/>
    </source>
</evidence>
<reference evidence="5" key="1">
    <citation type="submission" date="2022-07" db="EMBL/GenBank/DDBJ databases">
        <title>Phylogenomic reconstructions and comparative analyses of Kickxellomycotina fungi.</title>
        <authorList>
            <person name="Reynolds N.K."/>
            <person name="Stajich J.E."/>
            <person name="Barry K."/>
            <person name="Grigoriev I.V."/>
            <person name="Crous P."/>
            <person name="Smith M.E."/>
        </authorList>
    </citation>
    <scope>NUCLEOTIDE SEQUENCE</scope>
    <source>
        <strain evidence="5">IMI 214461</strain>
    </source>
</reference>
<feature type="transmembrane region" description="Helical" evidence="4">
    <location>
        <begin position="147"/>
        <end position="173"/>
    </location>
</feature>
<dbReference type="GO" id="GO:0004309">
    <property type="term" value="F:exopolyphosphatase activity"/>
    <property type="evidence" value="ECO:0007669"/>
    <property type="project" value="TreeGrafter"/>
</dbReference>